<keyword evidence="4 7" id="KW-0378">Hydrolase</keyword>
<evidence type="ECO:0000256" key="3">
    <source>
        <dbReference type="ARBA" id="ARBA00022723"/>
    </source>
</evidence>
<name>A0ABZ0W8S0_9BACT</name>
<dbReference type="Gene3D" id="3.40.50.1000">
    <property type="entry name" value="HAD superfamily/HAD-like"/>
    <property type="match status" value="1"/>
</dbReference>
<evidence type="ECO:0000256" key="6">
    <source>
        <dbReference type="ARBA" id="ARBA00031828"/>
    </source>
</evidence>
<keyword evidence="9" id="KW-1185">Reference proteome</keyword>
<dbReference type="PANTHER" id="PTHR42891:SF1">
    <property type="entry name" value="D-GLYCERO-BETA-D-MANNO-HEPTOSE-1,7-BISPHOSPHATE 7-PHOSPHATASE"/>
    <property type="match status" value="1"/>
</dbReference>
<dbReference type="InterPro" id="IPR004446">
    <property type="entry name" value="Heptose_bisP_phosphatase"/>
</dbReference>
<comment type="subcellular location">
    <subcellularLocation>
        <location evidence="1 7">Cytoplasm</location>
    </subcellularLocation>
</comment>
<dbReference type="PIRSF" id="PIRSF004682">
    <property type="entry name" value="GmhB"/>
    <property type="match status" value="1"/>
</dbReference>
<organism evidence="8 9">
    <name type="scientific">Niabella yanshanensis</name>
    <dbReference type="NCBI Taxonomy" id="577386"/>
    <lineage>
        <taxon>Bacteria</taxon>
        <taxon>Pseudomonadati</taxon>
        <taxon>Bacteroidota</taxon>
        <taxon>Chitinophagia</taxon>
        <taxon>Chitinophagales</taxon>
        <taxon>Chitinophagaceae</taxon>
        <taxon>Niabella</taxon>
    </lineage>
</organism>
<comment type="similarity">
    <text evidence="7">Belongs to the gmhB family.</text>
</comment>
<evidence type="ECO:0000256" key="5">
    <source>
        <dbReference type="ARBA" id="ARBA00023277"/>
    </source>
</evidence>
<evidence type="ECO:0000313" key="9">
    <source>
        <dbReference type="Proteomes" id="UP001325680"/>
    </source>
</evidence>
<dbReference type="GO" id="GO:0016787">
    <property type="term" value="F:hydrolase activity"/>
    <property type="evidence" value="ECO:0007669"/>
    <property type="project" value="UniProtKB-KW"/>
</dbReference>
<dbReference type="Proteomes" id="UP001325680">
    <property type="component" value="Chromosome"/>
</dbReference>
<dbReference type="InterPro" id="IPR006543">
    <property type="entry name" value="Histidinol-phos"/>
</dbReference>
<proteinExistence type="inferred from homology"/>
<dbReference type="RefSeq" id="WP_114791157.1">
    <property type="nucleotide sequence ID" value="NZ_CP139960.1"/>
</dbReference>
<gene>
    <name evidence="8" type="ORF">U0035_22230</name>
</gene>
<dbReference type="EC" id="3.1.3.-" evidence="7"/>
<evidence type="ECO:0000313" key="8">
    <source>
        <dbReference type="EMBL" id="WQD38395.1"/>
    </source>
</evidence>
<dbReference type="InterPro" id="IPR006549">
    <property type="entry name" value="HAD-SF_hydro_IIIA"/>
</dbReference>
<dbReference type="NCBIfam" id="TIGR01656">
    <property type="entry name" value="Histidinol-ppas"/>
    <property type="match status" value="1"/>
</dbReference>
<evidence type="ECO:0000256" key="1">
    <source>
        <dbReference type="ARBA" id="ARBA00004496"/>
    </source>
</evidence>
<dbReference type="PANTHER" id="PTHR42891">
    <property type="entry name" value="D-GLYCERO-BETA-D-MANNO-HEPTOSE-1,7-BISPHOSPHATE 7-PHOSPHATASE"/>
    <property type="match status" value="1"/>
</dbReference>
<keyword evidence="5 7" id="KW-0119">Carbohydrate metabolism</keyword>
<dbReference type="EMBL" id="CP139960">
    <property type="protein sequence ID" value="WQD38395.1"/>
    <property type="molecule type" value="Genomic_DNA"/>
</dbReference>
<sequence>MSPAIFIDKDGTLIRDVPYNVDPQLLEFTPGAVSFLNVMKKAGYRLILVSNQPGIAMGLFSETAFTDYIRHMNQLLSPGLDSIYYCAHARPGSDGSFHCDCRKPLPGLLLRAAFEQKISLPHSWMIGDILDDVEAGNRAGCQTILLNNGGETEWLPGPMRLPDFTVKRFEEAENIILKNKI</sequence>
<dbReference type="InterPro" id="IPR036412">
    <property type="entry name" value="HAD-like_sf"/>
</dbReference>
<evidence type="ECO:0000256" key="7">
    <source>
        <dbReference type="PIRNR" id="PIRNR004682"/>
    </source>
</evidence>
<dbReference type="SUPFAM" id="SSF56784">
    <property type="entry name" value="HAD-like"/>
    <property type="match status" value="1"/>
</dbReference>
<reference evidence="8 9" key="1">
    <citation type="submission" date="2023-12" db="EMBL/GenBank/DDBJ databases">
        <title>Genome sequencing and assembly of bacterial species from a model synthetic community.</title>
        <authorList>
            <person name="Hogle S.L."/>
        </authorList>
    </citation>
    <scope>NUCLEOTIDE SEQUENCE [LARGE SCALE GENOMIC DNA]</scope>
    <source>
        <strain evidence="8 9">HAMBI_3031</strain>
    </source>
</reference>
<dbReference type="Pfam" id="PF13242">
    <property type="entry name" value="Hydrolase_like"/>
    <property type="match status" value="1"/>
</dbReference>
<protein>
    <recommendedName>
        <fullName evidence="6 7">D,D-heptose 1,7-bisphosphate phosphatase</fullName>
        <ecNumber evidence="7">3.1.3.-</ecNumber>
    </recommendedName>
</protein>
<evidence type="ECO:0000256" key="2">
    <source>
        <dbReference type="ARBA" id="ARBA00022490"/>
    </source>
</evidence>
<dbReference type="NCBIfam" id="TIGR01662">
    <property type="entry name" value="HAD-SF-IIIA"/>
    <property type="match status" value="1"/>
</dbReference>
<keyword evidence="3" id="KW-0479">Metal-binding</keyword>
<keyword evidence="2 7" id="KW-0963">Cytoplasm</keyword>
<dbReference type="InterPro" id="IPR023214">
    <property type="entry name" value="HAD_sf"/>
</dbReference>
<accession>A0ABZ0W8S0</accession>
<evidence type="ECO:0000256" key="4">
    <source>
        <dbReference type="ARBA" id="ARBA00022801"/>
    </source>
</evidence>